<gene>
    <name evidence="2" type="ORF">DFR59_102374</name>
</gene>
<dbReference type="PANTHER" id="PTHR43798">
    <property type="entry name" value="MONOACYLGLYCEROL LIPASE"/>
    <property type="match status" value="1"/>
</dbReference>
<dbReference type="RefSeq" id="WP_114744557.1">
    <property type="nucleotide sequence ID" value="NZ_QQAY01000002.1"/>
</dbReference>
<accession>A0A370GQF7</accession>
<comment type="caution">
    <text evidence="2">The sequence shown here is derived from an EMBL/GenBank/DDBJ whole genome shotgun (WGS) entry which is preliminary data.</text>
</comment>
<name>A0A370GQF7_9BACI</name>
<dbReference type="InterPro" id="IPR000073">
    <property type="entry name" value="AB_hydrolase_1"/>
</dbReference>
<protein>
    <submittedName>
        <fullName evidence="2">Pimeloyl-ACP methyl ester carboxylesterase</fullName>
    </submittedName>
</protein>
<dbReference type="EMBL" id="QQAY01000002">
    <property type="protein sequence ID" value="RDI45741.1"/>
    <property type="molecule type" value="Genomic_DNA"/>
</dbReference>
<proteinExistence type="predicted"/>
<feature type="domain" description="AB hydrolase-1" evidence="1">
    <location>
        <begin position="20"/>
        <end position="253"/>
    </location>
</feature>
<evidence type="ECO:0000313" key="2">
    <source>
        <dbReference type="EMBL" id="RDI45741.1"/>
    </source>
</evidence>
<dbReference type="Pfam" id="PF00561">
    <property type="entry name" value="Abhydrolase_1"/>
    <property type="match status" value="1"/>
</dbReference>
<dbReference type="InterPro" id="IPR029058">
    <property type="entry name" value="AB_hydrolase_fold"/>
</dbReference>
<dbReference type="InterPro" id="IPR050266">
    <property type="entry name" value="AB_hydrolase_sf"/>
</dbReference>
<sequence>MNCHVQKGIIHYETAGEGFPLLILHAMGTDHRSMKAWMEPIFDQLSGFQRVYVDLPAHGKSSITDTFTSTDDSVQNLLDFVNQTFDQKSFALVGSSYGGYLAQGIMHYMPDRAKGICLLAPAVHNREFSAPEKVVVEREDDWFEGVDEDIKAAMETLMIRLTKKNLTHFLAEIQPGRELANREFLTSDWGKERYFLQEEPFSTQELWTQPALFMLGRKDTVAGWRNQMKLMDKFPNGTFAVLEDAGHMLQFDKRELVQSLVRDWLKRLRYSI</sequence>
<dbReference type="GO" id="GO:0003824">
    <property type="term" value="F:catalytic activity"/>
    <property type="evidence" value="ECO:0007669"/>
    <property type="project" value="InterPro"/>
</dbReference>
<dbReference type="PRINTS" id="PR00412">
    <property type="entry name" value="EPOXHYDRLASE"/>
</dbReference>
<dbReference type="Proteomes" id="UP000255326">
    <property type="component" value="Unassembled WGS sequence"/>
</dbReference>
<dbReference type="PANTHER" id="PTHR43798:SF6">
    <property type="entry name" value="HYDROLASE, PUTATIVE (AFU_ORTHOLOGUE AFUA_4G13070)-RELATED"/>
    <property type="match status" value="1"/>
</dbReference>
<dbReference type="SUPFAM" id="SSF53474">
    <property type="entry name" value="alpha/beta-Hydrolases"/>
    <property type="match status" value="1"/>
</dbReference>
<organism evidence="2 3">
    <name type="scientific">Falsibacillus pallidus</name>
    <dbReference type="NCBI Taxonomy" id="493781"/>
    <lineage>
        <taxon>Bacteria</taxon>
        <taxon>Bacillati</taxon>
        <taxon>Bacillota</taxon>
        <taxon>Bacilli</taxon>
        <taxon>Bacillales</taxon>
        <taxon>Bacillaceae</taxon>
        <taxon>Falsibacillus</taxon>
    </lineage>
</organism>
<dbReference type="Gene3D" id="3.40.50.1820">
    <property type="entry name" value="alpha/beta hydrolase"/>
    <property type="match status" value="1"/>
</dbReference>
<evidence type="ECO:0000313" key="3">
    <source>
        <dbReference type="Proteomes" id="UP000255326"/>
    </source>
</evidence>
<dbReference type="AlphaFoldDB" id="A0A370GQF7"/>
<evidence type="ECO:0000259" key="1">
    <source>
        <dbReference type="Pfam" id="PF00561"/>
    </source>
</evidence>
<keyword evidence="3" id="KW-1185">Reference proteome</keyword>
<dbReference type="InterPro" id="IPR000639">
    <property type="entry name" value="Epox_hydrolase-like"/>
</dbReference>
<reference evidence="2 3" key="1">
    <citation type="submission" date="2018-07" db="EMBL/GenBank/DDBJ databases">
        <title>Genomic Encyclopedia of Type Strains, Phase IV (KMG-IV): sequencing the most valuable type-strain genomes for metagenomic binning, comparative biology and taxonomic classification.</title>
        <authorList>
            <person name="Goeker M."/>
        </authorList>
    </citation>
    <scope>NUCLEOTIDE SEQUENCE [LARGE SCALE GENOMIC DNA]</scope>
    <source>
        <strain evidence="2 3">DSM 25281</strain>
    </source>
</reference>
<dbReference type="OrthoDB" id="6191536at2"/>